<dbReference type="SMART" id="SM00456">
    <property type="entry name" value="WW"/>
    <property type="match status" value="2"/>
</dbReference>
<dbReference type="PROSITE" id="PS50178">
    <property type="entry name" value="ZF_FYVE"/>
    <property type="match status" value="1"/>
</dbReference>
<accession>A0ABD3NRE5</accession>
<gene>
    <name evidence="7" type="ORF">ACHAWO_010274</name>
</gene>
<dbReference type="SUPFAM" id="SSF57903">
    <property type="entry name" value="FYVE/PHD zinc finger"/>
    <property type="match status" value="1"/>
</dbReference>
<evidence type="ECO:0000256" key="2">
    <source>
        <dbReference type="ARBA" id="ARBA00022771"/>
    </source>
</evidence>
<dbReference type="InterPro" id="IPR000306">
    <property type="entry name" value="Znf_FYVE"/>
</dbReference>
<evidence type="ECO:0000256" key="1">
    <source>
        <dbReference type="ARBA" id="ARBA00022723"/>
    </source>
</evidence>
<sequence length="2107" mass="227959">MNMDNDGWIKSTDSTTGRTFYANKHTRTTQWEAPDGWSDNAAAAAANSDVHMLPEGWEEATDPKSGKTFYINHLERKTTWDRPSPTYNSTASSSTVLSTPFNSTNDYTNLNTLTINKYGSHSKWVDPSKGSRYGSSRIHTGIMDNNDQADCEPPLLEFSTVQVPDSLRPTCPSCHAVFTTLKRRHHCRLCGDVYCDGCSAGRAVLPLEGEEFSRSVRVCDLCLGDVKRGNYFTWRRYLTPLQLYIPHKLSKSNQDTQDAITIDIVAASLSSLSVDLDAILSNPQNLKNQVSISANVLVPAVGRHLSHRKSSEYAIRVLASLVTLGNVVGDDSFALAIHGLDMDTSREDKMKHVRSYNSMVSMSSEESRLERTVTRCNILDGVLSILEWGGSDGRTVGAQEQAAKIIFYVTDPTLAQSALSKATADEDIVNIDSTNDRGPVDVDAPMSTEVLLDLDVHRAFRAMFDHATSSSSTTLQRWATASLRNLITEDQRRATLFSSGSTKYQTFISQLVSTGGIMILCSLMASDDSDTRVHAASALEGIVLATREIEVMLNESGRQYYRVGRGTKADSEIVNAIVSNGGFGYSLAQLLISSDEAVAMAGCGFALSLMTPLLTDPKGTSQILHICTSSASSGMILEMNDDLNCYRHAALALVIGDDDNNSKGISCLPSLIQIMRRASDQSYPSRSIQLQICATKCMASVALAVCSVVGAANSRTISTNSPLYQQADKALKVMESERVYEVALRIATSSSLNSLDPSRSTPNAQLKEAAGLVLFAVATSSHTSAKYLLSNRTVSAMLRILSDTEILSAPSMIRGNWASRGLCYLEAAAALLIHACKYPVPANDSYMASSLDPLNEAIDSDAISLTSKVLKAKVNLQKQDFAYSQIRVKIACCYMLSAMFEISSDERNASGKSRLYSAIDADCAAFVASNNGIDSRSSRLETTAGRSDLVASTIALLRATLPFAKKVMNDNSSEPLPMVDLSEACLLAVGGMCGANPGFFDAGQSDEDVTKYENDGEGMVLDKFMQDACRMALDALKMNIGDSKLLPVVLVGALGEACIVPMLRLSHAVAINGVELCVGLIRVGILNPLSDLFKSSMSAGNFYAVTICIAIVRHCGSAAKNIDATSFGSLTESIRTVSSMLSSDLKFTNLGNNARRLQRQCIEALGAIASNEFLSNVMSTIALPVIITSFPSLAADSDDSIICLALDCVTQLVTNPKNAAMVAKGGFVSNLVELAVSRSNSVSPRSLSKTPAMTLKVLHQLSLHGSQIRHSLMANGVVNLLTQILEIHDLSGDETRSALETLSLLITDEFRSSELEEYLIREVASKSTFIRRLIATMLAHEQQENSIDIPSVHETTYPATEFTLAIRLLVQIAWLLCSDYGSIGRLLEMLLFQDLPDSSPIALYTCCSLLCILQNDTYTEGRSMLTVRTFLVEAISVSLKECMPTHTNQAEEILVLFQVPQMCLIMCQKEDAAPEAFDLFGMLISLFGSTSIGEQLLAEKSFLIALLDIVTIDNGNTEVFARLLGDLASDGVLSNAIVGFGLRSRAIAALTAAIVSAENSEGVIDEDETSLSRICIDCLTSILLSNEKGQVEMKPLEAAAVISTIGRTLASTVLHRFFIQASREASLSIDNTLDRINIKLSSEARLLCAVASSAESESLEKLNGVGGLDAISLIAHDGDIAAIQALARATEMDPSTITAIDAHLSVLDVMCSMEEKLISNSNHDTLRVIMKHCVSILTMLAGNNLSRSTILNAEKSLEAMDVALQFVVAMSKVREKMLMAESKIDSTSVDTTEDAGCGANVDSSTSMLKQDCSVWETFVPEGDFSLGRAIFSLMLAFLPSKPHRSHLANDNLINAIIALVLEESATFFDVQCDAVELIESFTKYSLHSRDLFATSLVSVIEKQTKVIQGTRDIHQLFVSKKIVSSAASGLQNLLCTAINDDLKVKAIAVSSDLFVYLVDSLFVGPKSKRLAVKLEDGMLVSNLTSLFLLANCNEELRHVLLSSRHVSSMLRLIMMASGIDSSIVLASNEGSDYLDSAMEFCLISLSYMANESSQSKMENQLVELIQNVEHSPGAFVYSLEHLSSEKSFGGALRVIAMKLLTDIQSTC</sequence>
<keyword evidence="2 4" id="KW-0863">Zinc-finger</keyword>
<dbReference type="SUPFAM" id="SSF51045">
    <property type="entry name" value="WW domain"/>
    <property type="match status" value="2"/>
</dbReference>
<dbReference type="PROSITE" id="PS50020">
    <property type="entry name" value="WW_DOMAIN_2"/>
    <property type="match status" value="2"/>
</dbReference>
<comment type="caution">
    <text evidence="7">The sequence shown here is derived from an EMBL/GenBank/DDBJ whole genome shotgun (WGS) entry which is preliminary data.</text>
</comment>
<dbReference type="InterPro" id="IPR001202">
    <property type="entry name" value="WW_dom"/>
</dbReference>
<feature type="domain" description="FYVE-type" evidence="6">
    <location>
        <begin position="165"/>
        <end position="227"/>
    </location>
</feature>
<dbReference type="Proteomes" id="UP001530400">
    <property type="component" value="Unassembled WGS sequence"/>
</dbReference>
<dbReference type="EMBL" id="JALLPJ020001009">
    <property type="protein sequence ID" value="KAL3778038.1"/>
    <property type="molecule type" value="Genomic_DNA"/>
</dbReference>
<dbReference type="Pfam" id="PF00397">
    <property type="entry name" value="WW"/>
    <property type="match status" value="2"/>
</dbReference>
<evidence type="ECO:0000256" key="4">
    <source>
        <dbReference type="PROSITE-ProRule" id="PRU00091"/>
    </source>
</evidence>
<organism evidence="7 8">
    <name type="scientific">Cyclotella atomus</name>
    <dbReference type="NCBI Taxonomy" id="382360"/>
    <lineage>
        <taxon>Eukaryota</taxon>
        <taxon>Sar</taxon>
        <taxon>Stramenopiles</taxon>
        <taxon>Ochrophyta</taxon>
        <taxon>Bacillariophyta</taxon>
        <taxon>Coscinodiscophyceae</taxon>
        <taxon>Thalassiosirophycidae</taxon>
        <taxon>Stephanodiscales</taxon>
        <taxon>Stephanodiscaceae</taxon>
        <taxon>Cyclotella</taxon>
    </lineage>
</organism>
<keyword evidence="3" id="KW-0862">Zinc</keyword>
<dbReference type="PROSITE" id="PS01159">
    <property type="entry name" value="WW_DOMAIN_1"/>
    <property type="match status" value="1"/>
</dbReference>
<feature type="domain" description="WW" evidence="5">
    <location>
        <begin position="6"/>
        <end position="36"/>
    </location>
</feature>
<evidence type="ECO:0000256" key="3">
    <source>
        <dbReference type="ARBA" id="ARBA00022833"/>
    </source>
</evidence>
<dbReference type="Pfam" id="PF01363">
    <property type="entry name" value="FYVE"/>
    <property type="match status" value="1"/>
</dbReference>
<dbReference type="PANTHER" id="PTHR39490:SF8">
    <property type="entry name" value="ZINC FINGER FYVE DOMAIN-CONTAINING PROTEIN 21"/>
    <property type="match status" value="1"/>
</dbReference>
<dbReference type="CDD" id="cd00201">
    <property type="entry name" value="WW"/>
    <property type="match status" value="2"/>
</dbReference>
<dbReference type="Gene3D" id="2.20.70.10">
    <property type="match status" value="2"/>
</dbReference>
<proteinExistence type="predicted"/>
<protein>
    <recommendedName>
        <fullName evidence="9">HECT-type E3 ubiquitin transferase</fullName>
    </recommendedName>
</protein>
<keyword evidence="8" id="KW-1185">Reference proteome</keyword>
<evidence type="ECO:0000259" key="6">
    <source>
        <dbReference type="PROSITE" id="PS50178"/>
    </source>
</evidence>
<dbReference type="InterPro" id="IPR052113">
    <property type="entry name" value="FYVE-type_Zinc_Finger"/>
</dbReference>
<evidence type="ECO:0000259" key="5">
    <source>
        <dbReference type="PROSITE" id="PS50020"/>
    </source>
</evidence>
<dbReference type="InterPro" id="IPR011989">
    <property type="entry name" value="ARM-like"/>
</dbReference>
<dbReference type="InterPro" id="IPR016024">
    <property type="entry name" value="ARM-type_fold"/>
</dbReference>
<evidence type="ECO:0008006" key="9">
    <source>
        <dbReference type="Google" id="ProtNLM"/>
    </source>
</evidence>
<feature type="domain" description="WW" evidence="5">
    <location>
        <begin position="51"/>
        <end position="85"/>
    </location>
</feature>
<evidence type="ECO:0000313" key="7">
    <source>
        <dbReference type="EMBL" id="KAL3778038.1"/>
    </source>
</evidence>
<name>A0ABD3NRE5_9STRA</name>
<reference evidence="7 8" key="1">
    <citation type="submission" date="2024-10" db="EMBL/GenBank/DDBJ databases">
        <title>Updated reference genomes for cyclostephanoid diatoms.</title>
        <authorList>
            <person name="Roberts W.R."/>
            <person name="Alverson A.J."/>
        </authorList>
    </citation>
    <scope>NUCLEOTIDE SEQUENCE [LARGE SCALE GENOMIC DNA]</scope>
    <source>
        <strain evidence="7 8">AJA010-31</strain>
    </source>
</reference>
<dbReference type="GO" id="GO:0008270">
    <property type="term" value="F:zinc ion binding"/>
    <property type="evidence" value="ECO:0007669"/>
    <property type="project" value="UniProtKB-KW"/>
</dbReference>
<dbReference type="InterPro" id="IPR013083">
    <property type="entry name" value="Znf_RING/FYVE/PHD"/>
</dbReference>
<dbReference type="PANTHER" id="PTHR39490">
    <property type="entry name" value="ARRESTIN DOMAIN-CONTAINING PROTEIN D"/>
    <property type="match status" value="1"/>
</dbReference>
<keyword evidence="1" id="KW-0479">Metal-binding</keyword>
<dbReference type="SMART" id="SM00064">
    <property type="entry name" value="FYVE"/>
    <property type="match status" value="1"/>
</dbReference>
<dbReference type="Gene3D" id="3.30.40.10">
    <property type="entry name" value="Zinc/RING finger domain, C3HC4 (zinc finger)"/>
    <property type="match status" value="1"/>
</dbReference>
<dbReference type="InterPro" id="IPR036020">
    <property type="entry name" value="WW_dom_sf"/>
</dbReference>
<dbReference type="InterPro" id="IPR017455">
    <property type="entry name" value="Znf_FYVE-rel"/>
</dbReference>
<evidence type="ECO:0000313" key="8">
    <source>
        <dbReference type="Proteomes" id="UP001530400"/>
    </source>
</evidence>
<dbReference type="SUPFAM" id="SSF48371">
    <property type="entry name" value="ARM repeat"/>
    <property type="match status" value="1"/>
</dbReference>
<dbReference type="InterPro" id="IPR011011">
    <property type="entry name" value="Znf_FYVE_PHD"/>
</dbReference>
<dbReference type="Gene3D" id="1.25.10.10">
    <property type="entry name" value="Leucine-rich Repeat Variant"/>
    <property type="match status" value="2"/>
</dbReference>